<organism evidence="2 3">
    <name type="scientific">Streptomyces ureilyticus</name>
    <dbReference type="NCBI Taxonomy" id="1775131"/>
    <lineage>
        <taxon>Bacteria</taxon>
        <taxon>Bacillati</taxon>
        <taxon>Actinomycetota</taxon>
        <taxon>Actinomycetes</taxon>
        <taxon>Kitasatosporales</taxon>
        <taxon>Streptomycetaceae</taxon>
        <taxon>Streptomyces</taxon>
    </lineage>
</organism>
<keyword evidence="3" id="KW-1185">Reference proteome</keyword>
<comment type="caution">
    <text evidence="2">The sequence shown here is derived from an EMBL/GenBank/DDBJ whole genome shotgun (WGS) entry which is preliminary data.</text>
</comment>
<name>A0ABX0DVV8_9ACTN</name>
<accession>A0ABX0DVV8</accession>
<sequence>MNPGAQHSGPVAEIIACANQGAGLPLSQGTGPIHRPLVRSRADGRTALDEVPARAGAGVGR</sequence>
<dbReference type="Proteomes" id="UP001518140">
    <property type="component" value="Unassembled WGS sequence"/>
</dbReference>
<evidence type="ECO:0000313" key="2">
    <source>
        <dbReference type="EMBL" id="NGO46061.1"/>
    </source>
</evidence>
<protein>
    <submittedName>
        <fullName evidence="2">Uncharacterized protein</fullName>
    </submittedName>
</protein>
<proteinExistence type="predicted"/>
<dbReference type="RefSeq" id="WP_165342606.1">
    <property type="nucleotide sequence ID" value="NZ_JAAKZX010000114.1"/>
</dbReference>
<evidence type="ECO:0000256" key="1">
    <source>
        <dbReference type="SAM" id="MobiDB-lite"/>
    </source>
</evidence>
<feature type="compositionally biased region" description="Basic and acidic residues" evidence="1">
    <location>
        <begin position="40"/>
        <end position="52"/>
    </location>
</feature>
<evidence type="ECO:0000313" key="3">
    <source>
        <dbReference type="Proteomes" id="UP001518140"/>
    </source>
</evidence>
<feature type="region of interest" description="Disordered" evidence="1">
    <location>
        <begin position="25"/>
        <end position="61"/>
    </location>
</feature>
<gene>
    <name evidence="2" type="ORF">G6048_29305</name>
</gene>
<dbReference type="EMBL" id="JAAKZX010000114">
    <property type="protein sequence ID" value="NGO46061.1"/>
    <property type="molecule type" value="Genomic_DNA"/>
</dbReference>
<reference evidence="2 3" key="1">
    <citation type="submission" date="2020-02" db="EMBL/GenBank/DDBJ databases">
        <title>Whole-genome analyses of novel actinobacteria.</title>
        <authorList>
            <person name="Sahin N."/>
            <person name="Tokatli A."/>
        </authorList>
    </citation>
    <scope>NUCLEOTIDE SEQUENCE [LARGE SCALE GENOMIC DNA]</scope>
    <source>
        <strain evidence="2 3">YC419</strain>
    </source>
</reference>